<dbReference type="InterPro" id="IPR050498">
    <property type="entry name" value="Ycf3"/>
</dbReference>
<dbReference type="Proteomes" id="UP001626550">
    <property type="component" value="Unassembled WGS sequence"/>
</dbReference>
<keyword evidence="1" id="KW-0677">Repeat</keyword>
<dbReference type="InterPro" id="IPR011990">
    <property type="entry name" value="TPR-like_helical_dom_sf"/>
</dbReference>
<dbReference type="PANTHER" id="PTHR44858">
    <property type="entry name" value="TETRATRICOPEPTIDE REPEAT PROTEIN 6"/>
    <property type="match status" value="1"/>
</dbReference>
<evidence type="ECO:0000256" key="1">
    <source>
        <dbReference type="ARBA" id="ARBA00022737"/>
    </source>
</evidence>
<dbReference type="PANTHER" id="PTHR44858:SF1">
    <property type="entry name" value="UDP-N-ACETYLGLUCOSAMINE--PEPTIDE N-ACETYLGLUCOSAMINYLTRANSFERASE SPINDLY-RELATED"/>
    <property type="match status" value="1"/>
</dbReference>
<dbReference type="InterPro" id="IPR019734">
    <property type="entry name" value="TPR_rpt"/>
</dbReference>
<name>A0ABD2PWB3_9PLAT</name>
<evidence type="ECO:0000313" key="3">
    <source>
        <dbReference type="EMBL" id="KAL3311373.1"/>
    </source>
</evidence>
<keyword evidence="2" id="KW-0802">TPR repeat</keyword>
<organism evidence="3 4">
    <name type="scientific">Cichlidogyrus casuarinus</name>
    <dbReference type="NCBI Taxonomy" id="1844966"/>
    <lineage>
        <taxon>Eukaryota</taxon>
        <taxon>Metazoa</taxon>
        <taxon>Spiralia</taxon>
        <taxon>Lophotrochozoa</taxon>
        <taxon>Platyhelminthes</taxon>
        <taxon>Monogenea</taxon>
        <taxon>Monopisthocotylea</taxon>
        <taxon>Dactylogyridea</taxon>
        <taxon>Ancyrocephalidae</taxon>
        <taxon>Cichlidogyrus</taxon>
    </lineage>
</organism>
<dbReference type="SUPFAM" id="SSF48452">
    <property type="entry name" value="TPR-like"/>
    <property type="match status" value="2"/>
</dbReference>
<comment type="caution">
    <text evidence="3">The sequence shown here is derived from an EMBL/GenBank/DDBJ whole genome shotgun (WGS) entry which is preliminary data.</text>
</comment>
<protein>
    <submittedName>
        <fullName evidence="3">Cytochrome c oxidase subunit 1</fullName>
    </submittedName>
</protein>
<accession>A0ABD2PWB3</accession>
<evidence type="ECO:0000313" key="4">
    <source>
        <dbReference type="Proteomes" id="UP001626550"/>
    </source>
</evidence>
<dbReference type="SMART" id="SM00028">
    <property type="entry name" value="TPR"/>
    <property type="match status" value="6"/>
</dbReference>
<proteinExistence type="predicted"/>
<gene>
    <name evidence="3" type="primary">TTC6_2</name>
    <name evidence="3" type="ORF">Ciccas_010048</name>
</gene>
<keyword evidence="4" id="KW-1185">Reference proteome</keyword>
<sequence>MIDLNCFSRAVKYYSRALQVDPSYTRAYVCRAEAHFAAGQYSDAVADFSQCIFHNPCTANYYMMLGNALTRLNKPEVVKLCVKRAAELNKRNQETVSLRQQATVLSFLNKDEEAVNVLAKHCRFSVNKQLLILFAKTQMKAGKWNDASKTLERILELMKPTNAFSPWPPASIEISYLLGVCGMAVSSHLQAISAFTQAIKTDPDCAKAYLKRAECFLRLALAKNNDQALSRESDLAGKGLEDISRVFVICQRNPQEKSDELGLIEEAYLMRAALFGANNRKSKAILNCSKILQENPTWTRPLLYQAVMKLSMNSFNYAEMDFEKALRVDADCALIYYNRAICRTRSGRFQEAIRDYSICLLLLPFNCTGKNNTSNQLRIRALINRALLILEHHHNTELAILDCQEAGHMIVNGSVNVPSTSSRKRLATLRILPKGTEPTFLDSLVSQWPELAHTMAICQHKCAQ</sequence>
<reference evidence="3 4" key="1">
    <citation type="submission" date="2024-11" db="EMBL/GenBank/DDBJ databases">
        <title>Adaptive evolution of stress response genes in parasites aligns with host niche diversity.</title>
        <authorList>
            <person name="Hahn C."/>
            <person name="Resl P."/>
        </authorList>
    </citation>
    <scope>NUCLEOTIDE SEQUENCE [LARGE SCALE GENOMIC DNA]</scope>
    <source>
        <strain evidence="3">EGGRZ-B1_66</strain>
        <tissue evidence="3">Body</tissue>
    </source>
</reference>
<dbReference type="Pfam" id="PF13432">
    <property type="entry name" value="TPR_16"/>
    <property type="match status" value="3"/>
</dbReference>
<dbReference type="EMBL" id="JBJKFK010002268">
    <property type="protein sequence ID" value="KAL3311373.1"/>
    <property type="molecule type" value="Genomic_DNA"/>
</dbReference>
<dbReference type="AlphaFoldDB" id="A0ABD2PWB3"/>
<dbReference type="Gene3D" id="1.25.40.10">
    <property type="entry name" value="Tetratricopeptide repeat domain"/>
    <property type="match status" value="4"/>
</dbReference>
<evidence type="ECO:0000256" key="2">
    <source>
        <dbReference type="ARBA" id="ARBA00022803"/>
    </source>
</evidence>